<comment type="caution">
    <text evidence="2">The sequence shown here is derived from an EMBL/GenBank/DDBJ whole genome shotgun (WGS) entry which is preliminary data.</text>
</comment>
<dbReference type="InterPro" id="IPR024705">
    <property type="entry name" value="Ssp411"/>
</dbReference>
<dbReference type="Gene3D" id="1.50.10.10">
    <property type="match status" value="1"/>
</dbReference>
<keyword evidence="3" id="KW-1185">Reference proteome</keyword>
<evidence type="ECO:0000313" key="2">
    <source>
        <dbReference type="EMBL" id="NER11583.1"/>
    </source>
</evidence>
<dbReference type="SUPFAM" id="SSF52833">
    <property type="entry name" value="Thioredoxin-like"/>
    <property type="match status" value="1"/>
</dbReference>
<accession>A0A6P0UKK1</accession>
<dbReference type="Pfam" id="PF03190">
    <property type="entry name" value="Thioredox_DsbH"/>
    <property type="match status" value="1"/>
</dbReference>
<dbReference type="Gene3D" id="3.40.30.10">
    <property type="entry name" value="Glutaredoxin"/>
    <property type="match status" value="1"/>
</dbReference>
<feature type="domain" description="Spermatogenesis-associated protein 20-like TRX" evidence="1">
    <location>
        <begin position="37"/>
        <end position="190"/>
    </location>
</feature>
<evidence type="ECO:0000313" key="3">
    <source>
        <dbReference type="Proteomes" id="UP000468443"/>
    </source>
</evidence>
<gene>
    <name evidence="2" type="ORF">GWK09_13705</name>
</gene>
<organism evidence="2 3">
    <name type="scientific">Muriicola jejuensis</name>
    <dbReference type="NCBI Taxonomy" id="504488"/>
    <lineage>
        <taxon>Bacteria</taxon>
        <taxon>Pseudomonadati</taxon>
        <taxon>Bacteroidota</taxon>
        <taxon>Flavobacteriia</taxon>
        <taxon>Flavobacteriales</taxon>
        <taxon>Flavobacteriaceae</taxon>
        <taxon>Muriicola</taxon>
    </lineage>
</organism>
<dbReference type="PROSITE" id="PS51257">
    <property type="entry name" value="PROKAR_LIPOPROTEIN"/>
    <property type="match status" value="1"/>
</dbReference>
<dbReference type="InterPro" id="IPR008928">
    <property type="entry name" value="6-hairpin_glycosidase_sf"/>
</dbReference>
<dbReference type="Proteomes" id="UP000468443">
    <property type="component" value="Unassembled WGS sequence"/>
</dbReference>
<dbReference type="CDD" id="cd02955">
    <property type="entry name" value="SSP411"/>
    <property type="match status" value="1"/>
</dbReference>
<evidence type="ECO:0000259" key="1">
    <source>
        <dbReference type="Pfam" id="PF03190"/>
    </source>
</evidence>
<dbReference type="EMBL" id="JAABOP010000005">
    <property type="protein sequence ID" value="NER11583.1"/>
    <property type="molecule type" value="Genomic_DNA"/>
</dbReference>
<dbReference type="AlphaFoldDB" id="A0A6P0UKK1"/>
<dbReference type="InterPro" id="IPR036249">
    <property type="entry name" value="Thioredoxin-like_sf"/>
</dbReference>
<name>A0A6P0UKK1_9FLAO</name>
<dbReference type="RefSeq" id="WP_163694036.1">
    <property type="nucleotide sequence ID" value="NZ_FXTW01000003.1"/>
</dbReference>
<dbReference type="SUPFAM" id="SSF48208">
    <property type="entry name" value="Six-hairpin glycosidases"/>
    <property type="match status" value="1"/>
</dbReference>
<sequence>MNVPLYRLFYALTALISVSLVLGCKNREAKGEEHPFTNDLVHETSPYLLQHAHNPVNWLPWGEKALEKAREEEKLIIVSIGYSSCHWCHVMEEETFEDVEVAELMNEHFVSIKVDREERPDVDEVYMTAVQLMTGSGGWPLNVILLPNGKPLYGGTYHTKRQWMDVLSNVNTKFRADRKAAEDYADRVAKGVAEVNFIPRAESEAPLSSEHLLEAVARWKPQWDMEMGGNLGREKFIMPANLSFLLDYARLTGDLEADVFAKNTLDKILQGGIYDHVGGGFFRYSTDPQWKVPHFEKMLYDNAQLLSLFSKAYAIYKDPSYRRVITETAAYLDREMKGPDGSYFAAMDADSEGIEGAYYTWTEKELKEVLGGEFELFAEFYSIRPSSAWEGGRFVLYRSGEEGEFAQSHGMSMTDFRNRLESWHHKLLSARKSRVAPRKDDKIITSWNALLITGFVDAYAATGEQEFLDRARRVYEAVMDTAFEKGRLIHSYKPGSTREEGFLEDYAFMARAAFSLYQATLDTAYLEMANRLMKEVEKRFYEANSGLYRYNQDTDLISDILKVDDGVIPSPNAMVCENLILLGHLQYDKEAMGKAGRLLKTMEPRVGEAIPNYSYWARLMLSRVYPYYEIVTVGPEAALLSLEFQKLFLPNALVAGSFTPSEIALFDDRYFEGETFIYVCSNNTCKLPVKTVTEALQQLRDFRAY</sequence>
<dbReference type="PANTHER" id="PTHR42899">
    <property type="entry name" value="SPERMATOGENESIS-ASSOCIATED PROTEIN 20"/>
    <property type="match status" value="1"/>
</dbReference>
<proteinExistence type="predicted"/>
<dbReference type="InterPro" id="IPR004879">
    <property type="entry name" value="Ssp411-like_TRX"/>
</dbReference>
<reference evidence="2 3" key="1">
    <citation type="submission" date="2020-01" db="EMBL/GenBank/DDBJ databases">
        <title>Muriicola jejuensis KCTC 22299.</title>
        <authorList>
            <person name="Wang G."/>
        </authorList>
    </citation>
    <scope>NUCLEOTIDE SEQUENCE [LARGE SCALE GENOMIC DNA]</scope>
    <source>
        <strain evidence="2 3">KCTC 22299</strain>
    </source>
</reference>
<dbReference type="PANTHER" id="PTHR42899:SF1">
    <property type="entry name" value="SPERMATOGENESIS-ASSOCIATED PROTEIN 20"/>
    <property type="match status" value="1"/>
</dbReference>
<protein>
    <submittedName>
        <fullName evidence="2">DUF255 domain-containing protein</fullName>
    </submittedName>
</protein>
<dbReference type="PIRSF" id="PIRSF006402">
    <property type="entry name" value="UCP006402_thioredoxin"/>
    <property type="match status" value="1"/>
</dbReference>
<dbReference type="Gene3D" id="1.50.10.20">
    <property type="match status" value="1"/>
</dbReference>
<dbReference type="GO" id="GO:0005975">
    <property type="term" value="P:carbohydrate metabolic process"/>
    <property type="evidence" value="ECO:0007669"/>
    <property type="project" value="InterPro"/>
</dbReference>
<dbReference type="InterPro" id="IPR012341">
    <property type="entry name" value="6hp_glycosidase-like_sf"/>
</dbReference>